<dbReference type="PROSITE" id="PS51257">
    <property type="entry name" value="PROKAR_LIPOPROTEIN"/>
    <property type="match status" value="1"/>
</dbReference>
<proteinExistence type="predicted"/>
<protein>
    <recommendedName>
        <fullName evidence="4">Lipoprotein</fullName>
    </recommendedName>
</protein>
<dbReference type="STRING" id="33888.A6122_2004"/>
<name>A0A160KU81_9MICO</name>
<keyword evidence="3" id="KW-1185">Reference proteome</keyword>
<evidence type="ECO:0000313" key="3">
    <source>
        <dbReference type="Proteomes" id="UP000077071"/>
    </source>
</evidence>
<evidence type="ECO:0000313" key="2">
    <source>
        <dbReference type="EMBL" id="AND17129.1"/>
    </source>
</evidence>
<dbReference type="AlphaFoldDB" id="A0A160KU81"/>
<organism evidence="2 3">
    <name type="scientific">Rathayibacter tritici</name>
    <dbReference type="NCBI Taxonomy" id="33888"/>
    <lineage>
        <taxon>Bacteria</taxon>
        <taxon>Bacillati</taxon>
        <taxon>Actinomycetota</taxon>
        <taxon>Actinomycetes</taxon>
        <taxon>Micrococcales</taxon>
        <taxon>Microbacteriaceae</taxon>
        <taxon>Rathayibacter</taxon>
    </lineage>
</organism>
<dbReference type="OrthoDB" id="5123114at2"/>
<feature type="signal peptide" evidence="1">
    <location>
        <begin position="1"/>
        <end position="26"/>
    </location>
</feature>
<dbReference type="KEGG" id="rtn:A6122_2004"/>
<dbReference type="RefSeq" id="WP_068254602.1">
    <property type="nucleotide sequence ID" value="NZ_CP015515.1"/>
</dbReference>
<sequence>MSRSLKSAVAAVLAAAALAGCSTAPAVPTPGQPMGAAQIRALAQEEGEAGHAQQQAALEDGAVTFQEYDEAFARLESCLTEHGVTVEGPVVSPVDGVRYEFSSDFGSREQSAALADIDECNAVHWTSVAKAYELSQPQSMDPPLVEATSACLHARGLDPAPEADVIAEFVKSVGEENGDAVLECVQHEGARLYPDLPSLTAGY</sequence>
<keyword evidence="1" id="KW-0732">Signal</keyword>
<reference evidence="2 3" key="1">
    <citation type="submission" date="2016-05" db="EMBL/GenBank/DDBJ databases">
        <title>Complete genome sequence of Rathayibacter tritici NCPPB 1953.</title>
        <authorList>
            <person name="Park J."/>
            <person name="Lee H.-H."/>
            <person name="Lee S.-W."/>
            <person name="Seo Y.-S."/>
        </authorList>
    </citation>
    <scope>NUCLEOTIDE SEQUENCE [LARGE SCALE GENOMIC DNA]</scope>
    <source>
        <strain evidence="2 3">NCPPB 1953</strain>
    </source>
</reference>
<evidence type="ECO:0000256" key="1">
    <source>
        <dbReference type="SAM" id="SignalP"/>
    </source>
</evidence>
<gene>
    <name evidence="2" type="ORF">A6122_2004</name>
</gene>
<dbReference type="Proteomes" id="UP000077071">
    <property type="component" value="Chromosome"/>
</dbReference>
<dbReference type="PATRIC" id="fig|33888.3.peg.2214"/>
<feature type="chain" id="PRO_5043136059" description="Lipoprotein" evidence="1">
    <location>
        <begin position="27"/>
        <end position="203"/>
    </location>
</feature>
<dbReference type="EMBL" id="CP015515">
    <property type="protein sequence ID" value="AND17129.1"/>
    <property type="molecule type" value="Genomic_DNA"/>
</dbReference>
<accession>A0A160KU81</accession>
<evidence type="ECO:0008006" key="4">
    <source>
        <dbReference type="Google" id="ProtNLM"/>
    </source>
</evidence>